<feature type="compositionally biased region" description="Low complexity" evidence="1">
    <location>
        <begin position="34"/>
        <end position="50"/>
    </location>
</feature>
<dbReference type="RefSeq" id="WP_090981164.1">
    <property type="nucleotide sequence ID" value="NZ_FOJM01000003.1"/>
</dbReference>
<name>A0A1I0SUG6_9SPHI</name>
<gene>
    <name evidence="3" type="ORF">SAMN04488511_103262</name>
</gene>
<evidence type="ECO:0000256" key="1">
    <source>
        <dbReference type="SAM" id="MobiDB-lite"/>
    </source>
</evidence>
<evidence type="ECO:0000313" key="3">
    <source>
        <dbReference type="EMBL" id="SFA43131.1"/>
    </source>
</evidence>
<proteinExistence type="predicted"/>
<feature type="compositionally biased region" description="Polar residues" evidence="1">
    <location>
        <begin position="17"/>
        <end position="33"/>
    </location>
</feature>
<reference evidence="4" key="1">
    <citation type="submission" date="2016-10" db="EMBL/GenBank/DDBJ databases">
        <authorList>
            <person name="Varghese N."/>
            <person name="Submissions S."/>
        </authorList>
    </citation>
    <scope>NUCLEOTIDE SEQUENCE [LARGE SCALE GENOMIC DNA]</scope>
    <source>
        <strain evidence="4">DSM 18130</strain>
    </source>
</reference>
<evidence type="ECO:0000313" key="4">
    <source>
        <dbReference type="Proteomes" id="UP000198836"/>
    </source>
</evidence>
<organism evidence="3 4">
    <name type="scientific">Pedobacter suwonensis</name>
    <dbReference type="NCBI Taxonomy" id="332999"/>
    <lineage>
        <taxon>Bacteria</taxon>
        <taxon>Pseudomonadati</taxon>
        <taxon>Bacteroidota</taxon>
        <taxon>Sphingobacteriia</taxon>
        <taxon>Sphingobacteriales</taxon>
        <taxon>Sphingobacteriaceae</taxon>
        <taxon>Pedobacter</taxon>
    </lineage>
</organism>
<dbReference type="AlphaFoldDB" id="A0A1I0SUG6"/>
<accession>A0A1I0SUG6</accession>
<keyword evidence="4" id="KW-1185">Reference proteome</keyword>
<feature type="chain" id="PRO_5011514870" evidence="2">
    <location>
        <begin position="20"/>
        <end position="69"/>
    </location>
</feature>
<protein>
    <submittedName>
        <fullName evidence="3">Uncharacterized protein</fullName>
    </submittedName>
</protein>
<sequence>MFLPLFIAILLGLATPTNTNNNCDHNGGTVVNANNTDPNNPGDPGTDPGNGDPGDDTGGEGSHTPPKNP</sequence>
<dbReference type="EMBL" id="FOJM01000003">
    <property type="protein sequence ID" value="SFA43131.1"/>
    <property type="molecule type" value="Genomic_DNA"/>
</dbReference>
<dbReference type="STRING" id="332999.SAMN04488511_103262"/>
<dbReference type="Proteomes" id="UP000198836">
    <property type="component" value="Unassembled WGS sequence"/>
</dbReference>
<dbReference type="OrthoDB" id="773392at2"/>
<evidence type="ECO:0000256" key="2">
    <source>
        <dbReference type="SAM" id="SignalP"/>
    </source>
</evidence>
<feature type="signal peptide" evidence="2">
    <location>
        <begin position="1"/>
        <end position="19"/>
    </location>
</feature>
<feature type="region of interest" description="Disordered" evidence="1">
    <location>
        <begin position="17"/>
        <end position="69"/>
    </location>
</feature>
<keyword evidence="2" id="KW-0732">Signal</keyword>